<keyword evidence="3" id="KW-1185">Reference proteome</keyword>
<proteinExistence type="predicted"/>
<evidence type="ECO:0000259" key="1">
    <source>
        <dbReference type="Pfam" id="PF09350"/>
    </source>
</evidence>
<reference evidence="2 3" key="1">
    <citation type="submission" date="2020-04" db="EMBL/GenBank/DDBJ databases">
        <title>Genome sequencing of Rosenbergiella species.</title>
        <authorList>
            <person name="Alvarez-Perez S."/>
            <person name="Lievens B."/>
        </authorList>
    </citation>
    <scope>NUCLEOTIDE SEQUENCE [LARGE SCALE GENOMIC DNA]</scope>
    <source>
        <strain evidence="2 3">CdVSA20.1</strain>
    </source>
</reference>
<dbReference type="InterPro" id="IPR018961">
    <property type="entry name" value="DnaJ_homolog_subfam-C_membr-28"/>
</dbReference>
<dbReference type="Pfam" id="PF09350">
    <property type="entry name" value="DJC28_CD"/>
    <property type="match status" value="1"/>
</dbReference>
<dbReference type="RefSeq" id="WP_214213313.1">
    <property type="nucleotide sequence ID" value="NZ_JABBFO010000006.1"/>
</dbReference>
<dbReference type="PANTHER" id="PTHR39158:SF1">
    <property type="entry name" value="DNAJ HOMOLOG SUBFAMILY C MEMBER 28"/>
    <property type="match status" value="1"/>
</dbReference>
<dbReference type="EMBL" id="JABBFO010000006">
    <property type="protein sequence ID" value="MBT0727255.1"/>
    <property type="molecule type" value="Genomic_DNA"/>
</dbReference>
<accession>A0ABS5T4G5</accession>
<dbReference type="InterPro" id="IPR052573">
    <property type="entry name" value="DnaJ_C_subfamily_28"/>
</dbReference>
<comment type="caution">
    <text evidence="2">The sequence shown here is derived from an EMBL/GenBank/DDBJ whole genome shotgun (WGS) entry which is preliminary data.</text>
</comment>
<name>A0ABS5T4G5_9GAMM</name>
<evidence type="ECO:0000313" key="3">
    <source>
        <dbReference type="Proteomes" id="UP000786875"/>
    </source>
</evidence>
<evidence type="ECO:0000313" key="2">
    <source>
        <dbReference type="EMBL" id="MBT0727255.1"/>
    </source>
</evidence>
<gene>
    <name evidence="2" type="ORF">HGT73_07640</name>
</gene>
<sequence length="125" mass="14318">MLFLEALVERSIKEAIEQGQFDNLPGAGRPLLLDDDSLVPENLRMSYRIMKMSGYLPEELQLRQDALNLQTLIIHATNTEERNGYHAELTLVKTKLVHAGFTIDFLDKSDYADAVKERLLKRNCK</sequence>
<feature type="domain" description="DnaJ homologue subfamily C member 28 conserved" evidence="1">
    <location>
        <begin position="7"/>
        <end position="71"/>
    </location>
</feature>
<dbReference type="Proteomes" id="UP000786875">
    <property type="component" value="Unassembled WGS sequence"/>
</dbReference>
<dbReference type="PANTHER" id="PTHR39158">
    <property type="entry name" value="OS08G0560600 PROTEIN"/>
    <property type="match status" value="1"/>
</dbReference>
<organism evidence="2 3">
    <name type="scientific">Rosenbergiella australiborealis</name>
    <dbReference type="NCBI Taxonomy" id="1544696"/>
    <lineage>
        <taxon>Bacteria</taxon>
        <taxon>Pseudomonadati</taxon>
        <taxon>Pseudomonadota</taxon>
        <taxon>Gammaproteobacteria</taxon>
        <taxon>Enterobacterales</taxon>
        <taxon>Erwiniaceae</taxon>
        <taxon>Rosenbergiella</taxon>
    </lineage>
</organism>
<protein>
    <submittedName>
        <fullName evidence="2">DUF1992 domain-containing protein</fullName>
    </submittedName>
</protein>